<dbReference type="PROSITE" id="PS00626">
    <property type="entry name" value="RCC1_2"/>
    <property type="match status" value="3"/>
</dbReference>
<dbReference type="OrthoDB" id="61110at2759"/>
<evidence type="ECO:0000313" key="5">
    <source>
        <dbReference type="EMBL" id="ODM87601.1"/>
    </source>
</evidence>
<dbReference type="PRINTS" id="PR00633">
    <property type="entry name" value="RCCNDNSATION"/>
</dbReference>
<name>A0A1D2M3W5_ORCCI</name>
<dbReference type="STRING" id="48709.A0A1D2M3W5"/>
<gene>
    <name evidence="5" type="ORF">Ocin01_19081</name>
</gene>
<dbReference type="PANTHER" id="PTHR45982">
    <property type="entry name" value="REGULATOR OF CHROMOSOME CONDENSATION"/>
    <property type="match status" value="1"/>
</dbReference>
<organism evidence="5 6">
    <name type="scientific">Orchesella cincta</name>
    <name type="common">Springtail</name>
    <name type="synonym">Podura cincta</name>
    <dbReference type="NCBI Taxonomy" id="48709"/>
    <lineage>
        <taxon>Eukaryota</taxon>
        <taxon>Metazoa</taxon>
        <taxon>Ecdysozoa</taxon>
        <taxon>Arthropoda</taxon>
        <taxon>Hexapoda</taxon>
        <taxon>Collembola</taxon>
        <taxon>Entomobryomorpha</taxon>
        <taxon>Entomobryoidea</taxon>
        <taxon>Orchesellidae</taxon>
        <taxon>Orchesellinae</taxon>
        <taxon>Orchesella</taxon>
    </lineage>
</organism>
<evidence type="ECO:0000256" key="2">
    <source>
        <dbReference type="ARBA" id="ARBA00022737"/>
    </source>
</evidence>
<dbReference type="AlphaFoldDB" id="A0A1D2M3W5"/>
<keyword evidence="1" id="KW-0344">Guanine-nucleotide releasing factor</keyword>
<evidence type="ECO:0000256" key="1">
    <source>
        <dbReference type="ARBA" id="ARBA00022658"/>
    </source>
</evidence>
<feature type="repeat" description="RCC1" evidence="3">
    <location>
        <begin position="201"/>
        <end position="263"/>
    </location>
</feature>
<proteinExistence type="predicted"/>
<accession>A0A1D2M3W5</accession>
<dbReference type="OMA" id="ESFANTM"/>
<dbReference type="Gene3D" id="2.130.10.30">
    <property type="entry name" value="Regulator of chromosome condensation 1/beta-lactamase-inhibitor protein II"/>
    <property type="match status" value="1"/>
</dbReference>
<feature type="repeat" description="RCC1" evidence="3">
    <location>
        <begin position="454"/>
        <end position="509"/>
    </location>
</feature>
<keyword evidence="6" id="KW-1185">Reference proteome</keyword>
<feature type="domain" description="RCC1-like" evidence="4">
    <location>
        <begin position="101"/>
        <end position="504"/>
    </location>
</feature>
<protein>
    <submittedName>
        <fullName evidence="5">Regulator of chromosome condensation</fullName>
    </submittedName>
</protein>
<feature type="repeat" description="RCC1" evidence="3">
    <location>
        <begin position="264"/>
        <end position="342"/>
    </location>
</feature>
<dbReference type="InterPro" id="IPR051553">
    <property type="entry name" value="Ran_GTPase-activating"/>
</dbReference>
<dbReference type="PROSITE" id="PS50012">
    <property type="entry name" value="RCC1_3"/>
    <property type="match status" value="7"/>
</dbReference>
<feature type="repeat" description="RCC1" evidence="3">
    <location>
        <begin position="150"/>
        <end position="200"/>
    </location>
</feature>
<dbReference type="Pfam" id="PF25390">
    <property type="entry name" value="WD40_RLD"/>
    <property type="match status" value="1"/>
</dbReference>
<dbReference type="InterPro" id="IPR058923">
    <property type="entry name" value="RCC1-like_dom"/>
</dbReference>
<evidence type="ECO:0000259" key="4">
    <source>
        <dbReference type="Pfam" id="PF25390"/>
    </source>
</evidence>
<dbReference type="InterPro" id="IPR009091">
    <property type="entry name" value="RCC1/BLIP-II"/>
</dbReference>
<feature type="repeat" description="RCC1" evidence="3">
    <location>
        <begin position="402"/>
        <end position="453"/>
    </location>
</feature>
<evidence type="ECO:0000313" key="6">
    <source>
        <dbReference type="Proteomes" id="UP000094527"/>
    </source>
</evidence>
<feature type="repeat" description="RCC1" evidence="3">
    <location>
        <begin position="344"/>
        <end position="401"/>
    </location>
</feature>
<dbReference type="EMBL" id="LJIJ01004990">
    <property type="protein sequence ID" value="ODM87601.1"/>
    <property type="molecule type" value="Genomic_DNA"/>
</dbReference>
<dbReference type="Proteomes" id="UP000094527">
    <property type="component" value="Unassembled WGS sequence"/>
</dbReference>
<dbReference type="SUPFAM" id="SSF50985">
    <property type="entry name" value="RCC1/BLIP-II"/>
    <property type="match status" value="1"/>
</dbReference>
<dbReference type="PANTHER" id="PTHR45982:SF1">
    <property type="entry name" value="REGULATOR OF CHROMOSOME CONDENSATION"/>
    <property type="match status" value="1"/>
</dbReference>
<dbReference type="InterPro" id="IPR000408">
    <property type="entry name" value="Reg_chr_condens"/>
</dbReference>
<comment type="caution">
    <text evidence="5">The sequence shown here is derived from an EMBL/GenBank/DDBJ whole genome shotgun (WGS) entry which is preliminary data.</text>
</comment>
<reference evidence="5 6" key="1">
    <citation type="journal article" date="2016" name="Genome Biol. Evol.">
        <title>Gene Family Evolution Reflects Adaptation to Soil Environmental Stressors in the Genome of the Collembolan Orchesella cincta.</title>
        <authorList>
            <person name="Faddeeva-Vakhrusheva A."/>
            <person name="Derks M.F."/>
            <person name="Anvar S.Y."/>
            <person name="Agamennone V."/>
            <person name="Suring W."/>
            <person name="Smit S."/>
            <person name="van Straalen N.M."/>
            <person name="Roelofs D."/>
        </authorList>
    </citation>
    <scope>NUCLEOTIDE SEQUENCE [LARGE SCALE GENOMIC DNA]</scope>
    <source>
        <tissue evidence="5">Mixed pool</tissue>
    </source>
</reference>
<evidence type="ECO:0000256" key="3">
    <source>
        <dbReference type="PROSITE-ProRule" id="PRU00235"/>
    </source>
</evidence>
<sequence length="518" mass="55643">MDLLKAEGANKQRSTMFSLIYYMKHLEYSVEEAFSKAWQLENRANKAFETLDDLDTSGAPEILMEVEQRSGSYGGLVTAEVSAESDALSVAGPTPPPSGELFTFGTGVSGSLGYDEVFMAFPCQVPSLASVKVKAVACGFAHTIVLTESGKVLSFGSNSIKELGRATDTGVDYEAKQVELPEAVAQITAGDHHSAALTVGGNVFAWGAFELASWDMFVTVQSAKDEAHSGNVYPITILDDLGDCVKVKEIASGSNHLVFLAESGSVYSMGSNEHGQLGRSQFDKIRLQSTRRPNKTVQNATERIQNYHSHPKRVPVMSVLKEDLVISNVFCSKNASFFVAYHSGDVYVCGLNCFSELGIESVENVLSPIKSPAFTLKADDSKVEWNQICGGDSHIVALSNDGSVYTMGESERPQLGLGDFIPKDATLTMVEPLKNNCSSVAAGYYSSYAVTIDGKLYAWGKGWDGLLATGDDEDQDSPSLCMAGVGTPINQRVLRISAGTCFAAVIFERQDDDCGSSQ</sequence>
<feature type="repeat" description="RCC1" evidence="3">
    <location>
        <begin position="99"/>
        <end position="149"/>
    </location>
</feature>
<keyword evidence="2" id="KW-0677">Repeat</keyword>